<dbReference type="OrthoDB" id="1915393at2759"/>
<evidence type="ECO:0000256" key="1">
    <source>
        <dbReference type="SAM" id="MobiDB-lite"/>
    </source>
</evidence>
<organism evidence="2 3">
    <name type="scientific">Oryza meyeriana var. granulata</name>
    <dbReference type="NCBI Taxonomy" id="110450"/>
    <lineage>
        <taxon>Eukaryota</taxon>
        <taxon>Viridiplantae</taxon>
        <taxon>Streptophyta</taxon>
        <taxon>Embryophyta</taxon>
        <taxon>Tracheophyta</taxon>
        <taxon>Spermatophyta</taxon>
        <taxon>Magnoliopsida</taxon>
        <taxon>Liliopsida</taxon>
        <taxon>Poales</taxon>
        <taxon>Poaceae</taxon>
        <taxon>BOP clade</taxon>
        <taxon>Oryzoideae</taxon>
        <taxon>Oryzeae</taxon>
        <taxon>Oryzinae</taxon>
        <taxon>Oryza</taxon>
        <taxon>Oryza meyeriana</taxon>
    </lineage>
</organism>
<evidence type="ECO:0000313" key="3">
    <source>
        <dbReference type="Proteomes" id="UP000479710"/>
    </source>
</evidence>
<comment type="caution">
    <text evidence="2">The sequence shown here is derived from an EMBL/GenBank/DDBJ whole genome shotgun (WGS) entry which is preliminary data.</text>
</comment>
<feature type="compositionally biased region" description="Basic and acidic residues" evidence="1">
    <location>
        <begin position="53"/>
        <end position="70"/>
    </location>
</feature>
<keyword evidence="3" id="KW-1185">Reference proteome</keyword>
<dbReference type="Gene3D" id="2.40.50.140">
    <property type="entry name" value="Nucleic acid-binding proteins"/>
    <property type="match status" value="1"/>
</dbReference>
<dbReference type="InterPro" id="IPR012340">
    <property type="entry name" value="NA-bd_OB-fold"/>
</dbReference>
<dbReference type="PANTHER" id="PTHR47165">
    <property type="entry name" value="OS03G0429900 PROTEIN"/>
    <property type="match status" value="1"/>
</dbReference>
<dbReference type="CDD" id="cd04481">
    <property type="entry name" value="RPA1_DBD_B_like"/>
    <property type="match status" value="1"/>
</dbReference>
<evidence type="ECO:0008006" key="4">
    <source>
        <dbReference type="Google" id="ProtNLM"/>
    </source>
</evidence>
<sequence length="205" mass="22366">MNSQPLPSAEGSRVEDYRDLDSRCARIQGWVLTAVDSFAVRERRRSGSATGHEPSDKGTRSKGINRERTSVARTPPAQGRAPAPPPTKSVLNVALWGECATSFLADEVFAAGQKEPQIVIFVGTLVRGYGDISLSDSSAYKWCTNVDTPKVNSLKNSIQGSYELIKWIDLPPAAAAHSNAEPKSIAQIKDLNPFKFKVQAQRRGR</sequence>
<dbReference type="EMBL" id="SPHZ02000011">
    <property type="protein sequence ID" value="KAF0891436.1"/>
    <property type="molecule type" value="Genomic_DNA"/>
</dbReference>
<reference evidence="2 3" key="1">
    <citation type="submission" date="2019-11" db="EMBL/GenBank/DDBJ databases">
        <title>Whole genome sequence of Oryza granulata.</title>
        <authorList>
            <person name="Li W."/>
        </authorList>
    </citation>
    <scope>NUCLEOTIDE SEQUENCE [LARGE SCALE GENOMIC DNA]</scope>
    <source>
        <strain evidence="3">cv. Menghai</strain>
        <tissue evidence="2">Leaf</tissue>
    </source>
</reference>
<dbReference type="SUPFAM" id="SSF50249">
    <property type="entry name" value="Nucleic acid-binding proteins"/>
    <property type="match status" value="1"/>
</dbReference>
<dbReference type="Proteomes" id="UP000479710">
    <property type="component" value="Unassembled WGS sequence"/>
</dbReference>
<feature type="compositionally biased region" description="Low complexity" evidence="1">
    <location>
        <begin position="72"/>
        <end position="81"/>
    </location>
</feature>
<proteinExistence type="predicted"/>
<protein>
    <recommendedName>
        <fullName evidence="4">Replication protein A OB domain-containing protein</fullName>
    </recommendedName>
</protein>
<dbReference type="AlphaFoldDB" id="A0A6G1BU65"/>
<evidence type="ECO:0000313" key="2">
    <source>
        <dbReference type="EMBL" id="KAF0891436.1"/>
    </source>
</evidence>
<name>A0A6G1BU65_9ORYZ</name>
<feature type="region of interest" description="Disordered" evidence="1">
    <location>
        <begin position="42"/>
        <end position="86"/>
    </location>
</feature>
<accession>A0A6G1BU65</accession>
<dbReference type="PANTHER" id="PTHR47165:SF4">
    <property type="entry name" value="OS03G0429900 PROTEIN"/>
    <property type="match status" value="1"/>
</dbReference>
<gene>
    <name evidence="2" type="ORF">E2562_009860</name>
</gene>